<feature type="domain" description="TonB-dependent receptor plug" evidence="12">
    <location>
        <begin position="116"/>
        <end position="222"/>
    </location>
</feature>
<dbReference type="SUPFAM" id="SSF49464">
    <property type="entry name" value="Carboxypeptidase regulatory domain-like"/>
    <property type="match status" value="1"/>
</dbReference>
<evidence type="ECO:0000313" key="13">
    <source>
        <dbReference type="EMBL" id="AWG23768.1"/>
    </source>
</evidence>
<evidence type="ECO:0000256" key="5">
    <source>
        <dbReference type="ARBA" id="ARBA00023077"/>
    </source>
</evidence>
<dbReference type="InterPro" id="IPR023996">
    <property type="entry name" value="TonB-dep_OMP_SusC/RagA"/>
</dbReference>
<dbReference type="EMBL" id="CP020919">
    <property type="protein sequence ID" value="AWG23768.1"/>
    <property type="molecule type" value="Genomic_DNA"/>
</dbReference>
<reference evidence="13 14" key="1">
    <citation type="submission" date="2017-04" db="EMBL/GenBank/DDBJ databases">
        <title>Complete genome sequence of Flavobacterium kingsejong AJ004.</title>
        <authorList>
            <person name="Lee P.C."/>
        </authorList>
    </citation>
    <scope>NUCLEOTIDE SEQUENCE [LARGE SCALE GENOMIC DNA]</scope>
    <source>
        <strain evidence="13 14">AJ004</strain>
    </source>
</reference>
<name>A0A2S1LJ79_9FLAO</name>
<dbReference type="InterPro" id="IPR023997">
    <property type="entry name" value="TonB-dep_OMP_SusC/RagA_CS"/>
</dbReference>
<evidence type="ECO:0000256" key="9">
    <source>
        <dbReference type="RuleBase" id="RU003357"/>
    </source>
</evidence>
<dbReference type="Proteomes" id="UP000244677">
    <property type="component" value="Chromosome"/>
</dbReference>
<evidence type="ECO:0000259" key="12">
    <source>
        <dbReference type="Pfam" id="PF07715"/>
    </source>
</evidence>
<evidence type="ECO:0000259" key="11">
    <source>
        <dbReference type="Pfam" id="PF00593"/>
    </source>
</evidence>
<dbReference type="InterPro" id="IPR036942">
    <property type="entry name" value="Beta-barrel_TonB_sf"/>
</dbReference>
<evidence type="ECO:0000256" key="6">
    <source>
        <dbReference type="ARBA" id="ARBA00023136"/>
    </source>
</evidence>
<keyword evidence="7 8" id="KW-0998">Cell outer membrane</keyword>
<comment type="subcellular location">
    <subcellularLocation>
        <location evidence="1 8">Cell outer membrane</location>
        <topology evidence="1 8">Multi-pass membrane protein</topology>
    </subcellularLocation>
</comment>
<keyword evidence="14" id="KW-1185">Reference proteome</keyword>
<evidence type="ECO:0000313" key="14">
    <source>
        <dbReference type="Proteomes" id="UP000244677"/>
    </source>
</evidence>
<accession>A0A2S1LJ79</accession>
<dbReference type="InterPro" id="IPR008969">
    <property type="entry name" value="CarboxyPept-like_regulatory"/>
</dbReference>
<feature type="signal peptide" evidence="10">
    <location>
        <begin position="1"/>
        <end position="22"/>
    </location>
</feature>
<dbReference type="InterPro" id="IPR039426">
    <property type="entry name" value="TonB-dep_rcpt-like"/>
</dbReference>
<evidence type="ECO:0000256" key="10">
    <source>
        <dbReference type="SAM" id="SignalP"/>
    </source>
</evidence>
<dbReference type="NCBIfam" id="TIGR04057">
    <property type="entry name" value="SusC_RagA_signa"/>
    <property type="match status" value="1"/>
</dbReference>
<dbReference type="NCBIfam" id="TIGR04056">
    <property type="entry name" value="OMP_RagA_SusC"/>
    <property type="match status" value="1"/>
</dbReference>
<keyword evidence="4 8" id="KW-0812">Transmembrane</keyword>
<dbReference type="KEGG" id="fki:FK004_00265"/>
<evidence type="ECO:0000256" key="4">
    <source>
        <dbReference type="ARBA" id="ARBA00022692"/>
    </source>
</evidence>
<keyword evidence="3 8" id="KW-1134">Transmembrane beta strand</keyword>
<feature type="domain" description="TonB-dependent receptor-like beta-barrel" evidence="11">
    <location>
        <begin position="441"/>
        <end position="928"/>
    </location>
</feature>
<dbReference type="InterPro" id="IPR037066">
    <property type="entry name" value="Plug_dom_sf"/>
</dbReference>
<evidence type="ECO:0000256" key="8">
    <source>
        <dbReference type="PROSITE-ProRule" id="PRU01360"/>
    </source>
</evidence>
<feature type="chain" id="PRO_5015465783" evidence="10">
    <location>
        <begin position="23"/>
        <end position="1013"/>
    </location>
</feature>
<keyword evidence="5 9" id="KW-0798">TonB box</keyword>
<evidence type="ECO:0000256" key="3">
    <source>
        <dbReference type="ARBA" id="ARBA00022452"/>
    </source>
</evidence>
<dbReference type="InterPro" id="IPR012910">
    <property type="entry name" value="Plug_dom"/>
</dbReference>
<organism evidence="13 14">
    <name type="scientific">Flavobacterium kingsejongi</name>
    <dbReference type="NCBI Taxonomy" id="1678728"/>
    <lineage>
        <taxon>Bacteria</taxon>
        <taxon>Pseudomonadati</taxon>
        <taxon>Bacteroidota</taxon>
        <taxon>Flavobacteriia</taxon>
        <taxon>Flavobacteriales</taxon>
        <taxon>Flavobacteriaceae</taxon>
        <taxon>Flavobacterium</taxon>
    </lineage>
</organism>
<dbReference type="PROSITE" id="PS52016">
    <property type="entry name" value="TONB_DEPENDENT_REC_3"/>
    <property type="match status" value="1"/>
</dbReference>
<comment type="similarity">
    <text evidence="8 9">Belongs to the TonB-dependent receptor family.</text>
</comment>
<sequence length="1013" mass="111481">MRSKFKWIFTLLLAFSMQFSFAQQKTVTGVITEGGLPLPGVSVLVKGTSRGTQTDVDGRYSISANQGEVLVFSSIGMKTKSVSVGASSTVSLALEPDAEDLGEVVVEGYKKTTRAKSNNAVVTVSAGKIEGRPNANFIQTLQGQVAGLNITTGSGQPGSNSTVILRGAGSINGNIEPLYIIDGVPLNVDNFRTINPNDIESVSVLKDAGATSIYGNRGANGVIVVTTKKGSFDSALEIKYQSTYGLTELQKNKYNTMGSADLLRTERAYGVGRGFGKTDDQINALANVNTNWKDVFFRTGVSQNHVLNLTSGSKNLSSFTSIAYLGQEGILNTTDLNRFNFRNNLNGRSDNKKFTYSTNVTVNYSRRNEATNVGTGGVNQNYVLGANNSLPYISPNEYVNSAQLLDLYNTSGSLALTPLFLLDKLSNDNFIARTEELKLILSGTLGYELAEGLNLGTRIGVDYTQNNSLTSQSPTSFNSLLFQVDNEFLGFQSEGFTRDVQITAVTSLKYSKTFNEKHTLDLGAYTEYNKGHYKSFNYRQDGLDPITYSPGNGSGFVGFNPQTPEFYVPTVGASKIESGMFSYFGTADYDYDSTYGIGATIRRDGSFRFTGDNQWATFWSVSGRWNINNESFMENSVFDMLKLRGSYGTTGNQLIVGQNGFNGVSLPYNLSNFGNSYNNANAYAFVQIGNPNLKWETVKQANIGLDFEVFQSRLSGSVDVYEKKTEDLYQGVPLSAVTGFTEINDNFGSLRNRGIELSVRYDVVRNATDGFKFSVYGNGSYNKNELVKLPSENGLVWDGGLTANREGDVLNQYYLVKYAGVNPANGNLLFYDKNGALTENPNDSDRVFTGKSALPVYQGAFGFDTSYKGFFIATQFTFVADIDRYDYDLSGLQDPSNLGQFNVSTDLLRAWTPTNRVTDIPSLNATNLALDSFSDRNLKDASYIRLRSLTVGYDFPQRFLDQTFIKHLRIFSQAENYVTWSKWRGWDAESTRAADQYQYPTPKILSFGLEVQF</sequence>
<dbReference type="SUPFAM" id="SSF56935">
    <property type="entry name" value="Porins"/>
    <property type="match status" value="1"/>
</dbReference>
<dbReference type="Gene3D" id="2.170.130.10">
    <property type="entry name" value="TonB-dependent receptor, plug domain"/>
    <property type="match status" value="1"/>
</dbReference>
<dbReference type="Pfam" id="PF13715">
    <property type="entry name" value="CarbopepD_reg_2"/>
    <property type="match status" value="1"/>
</dbReference>
<dbReference type="Pfam" id="PF07715">
    <property type="entry name" value="Plug"/>
    <property type="match status" value="1"/>
</dbReference>
<gene>
    <name evidence="13" type="ORF">FK004_00265</name>
</gene>
<dbReference type="InterPro" id="IPR000531">
    <property type="entry name" value="Beta-barrel_TonB"/>
</dbReference>
<evidence type="ECO:0000256" key="1">
    <source>
        <dbReference type="ARBA" id="ARBA00004571"/>
    </source>
</evidence>
<dbReference type="Pfam" id="PF00593">
    <property type="entry name" value="TonB_dep_Rec_b-barrel"/>
    <property type="match status" value="1"/>
</dbReference>
<dbReference type="Gene3D" id="2.60.40.1120">
    <property type="entry name" value="Carboxypeptidase-like, regulatory domain"/>
    <property type="match status" value="1"/>
</dbReference>
<keyword evidence="2 8" id="KW-0813">Transport</keyword>
<dbReference type="AlphaFoldDB" id="A0A2S1LJ79"/>
<dbReference type="GO" id="GO:0009279">
    <property type="term" value="C:cell outer membrane"/>
    <property type="evidence" value="ECO:0007669"/>
    <property type="project" value="UniProtKB-SubCell"/>
</dbReference>
<evidence type="ECO:0000256" key="7">
    <source>
        <dbReference type="ARBA" id="ARBA00023237"/>
    </source>
</evidence>
<dbReference type="OrthoDB" id="9768177at2"/>
<protein>
    <submittedName>
        <fullName evidence="13">SusC/RagA family TonB-linked outer membrane protein</fullName>
    </submittedName>
</protein>
<proteinExistence type="inferred from homology"/>
<keyword evidence="10" id="KW-0732">Signal</keyword>
<dbReference type="Gene3D" id="2.40.170.20">
    <property type="entry name" value="TonB-dependent receptor, beta-barrel domain"/>
    <property type="match status" value="1"/>
</dbReference>
<keyword evidence="6 8" id="KW-0472">Membrane</keyword>
<evidence type="ECO:0000256" key="2">
    <source>
        <dbReference type="ARBA" id="ARBA00022448"/>
    </source>
</evidence>
<dbReference type="RefSeq" id="WP_108735443.1">
    <property type="nucleotide sequence ID" value="NZ_CP020919.1"/>
</dbReference>